<feature type="transmembrane region" description="Helical" evidence="1">
    <location>
        <begin position="16"/>
        <end position="33"/>
    </location>
</feature>
<evidence type="ECO:0000313" key="3">
    <source>
        <dbReference type="Proteomes" id="UP000271925"/>
    </source>
</evidence>
<proteinExistence type="predicted"/>
<feature type="transmembrane region" description="Helical" evidence="1">
    <location>
        <begin position="119"/>
        <end position="144"/>
    </location>
</feature>
<comment type="caution">
    <text evidence="2">The sequence shown here is derived from an EMBL/GenBank/DDBJ whole genome shotgun (WGS) entry which is preliminary data.</text>
</comment>
<accession>A0A3P1B9J0</accession>
<feature type="transmembrane region" description="Helical" evidence="1">
    <location>
        <begin position="193"/>
        <end position="214"/>
    </location>
</feature>
<gene>
    <name evidence="2" type="ORF">EHT25_31830</name>
</gene>
<name>A0A3P1B9J0_9BACT</name>
<sequence length="223" mass="26449">MLERFFHLYLEHPLELTHDLATVIPIVVGLFYANPKRKEIRFLLIYFVFLFFRNLISNIYATYRINNIFLYNFFNFIEIIGFGLTYYFNINKSNFKFYILIGSILVIIINVFFWETNEFSAGILTLTRIFGLSIALFYFVELLAEMKVKNILKHSLFWVSSGIIIHSTGTILIFLFSKIILSTRAAPDIFFAYWNFILIMYIVFCLFVSVGFWVSKYDEDNYA</sequence>
<feature type="transmembrane region" description="Helical" evidence="1">
    <location>
        <begin position="40"/>
        <end position="63"/>
    </location>
</feature>
<evidence type="ECO:0000313" key="2">
    <source>
        <dbReference type="EMBL" id="RRA97639.1"/>
    </source>
</evidence>
<reference evidence="2 3" key="1">
    <citation type="submission" date="2018-11" db="EMBL/GenBank/DDBJ databases">
        <authorList>
            <person name="Zhou Z."/>
            <person name="Wang G."/>
        </authorList>
    </citation>
    <scope>NUCLEOTIDE SEQUENCE [LARGE SCALE GENOMIC DNA]</scope>
    <source>
        <strain evidence="2 3">KCTC52004</strain>
    </source>
</reference>
<dbReference type="AlphaFoldDB" id="A0A3P1B9J0"/>
<keyword evidence="1" id="KW-0472">Membrane</keyword>
<protein>
    <submittedName>
        <fullName evidence="2">Uncharacterized protein</fullName>
    </submittedName>
</protein>
<evidence type="ECO:0000256" key="1">
    <source>
        <dbReference type="SAM" id="Phobius"/>
    </source>
</evidence>
<feature type="transmembrane region" description="Helical" evidence="1">
    <location>
        <begin position="69"/>
        <end position="88"/>
    </location>
</feature>
<dbReference type="OrthoDB" id="954494at2"/>
<dbReference type="EMBL" id="RQJO01000017">
    <property type="protein sequence ID" value="RRA97639.1"/>
    <property type="molecule type" value="Genomic_DNA"/>
</dbReference>
<dbReference type="RefSeq" id="WP_124879504.1">
    <property type="nucleotide sequence ID" value="NZ_RQJO01000017.1"/>
</dbReference>
<keyword evidence="1" id="KW-0812">Transmembrane</keyword>
<organism evidence="2 3">
    <name type="scientific">Larkinella rosea</name>
    <dbReference type="NCBI Taxonomy" id="2025312"/>
    <lineage>
        <taxon>Bacteria</taxon>
        <taxon>Pseudomonadati</taxon>
        <taxon>Bacteroidota</taxon>
        <taxon>Cytophagia</taxon>
        <taxon>Cytophagales</taxon>
        <taxon>Spirosomataceae</taxon>
        <taxon>Larkinella</taxon>
    </lineage>
</organism>
<keyword evidence="1" id="KW-1133">Transmembrane helix</keyword>
<keyword evidence="3" id="KW-1185">Reference proteome</keyword>
<dbReference type="Proteomes" id="UP000271925">
    <property type="component" value="Unassembled WGS sequence"/>
</dbReference>
<feature type="transmembrane region" description="Helical" evidence="1">
    <location>
        <begin position="95"/>
        <end position="113"/>
    </location>
</feature>
<feature type="transmembrane region" description="Helical" evidence="1">
    <location>
        <begin position="156"/>
        <end position="181"/>
    </location>
</feature>